<feature type="compositionally biased region" description="Basic and acidic residues" evidence="1">
    <location>
        <begin position="107"/>
        <end position="124"/>
    </location>
</feature>
<keyword evidence="2" id="KW-1133">Transmembrane helix</keyword>
<keyword evidence="2" id="KW-0472">Membrane</keyword>
<dbReference type="AlphaFoldDB" id="A0A329R6D9"/>
<name>A0A329R6D9_9ACTN</name>
<dbReference type="RefSeq" id="WP_112256156.1">
    <property type="nucleotide sequence ID" value="NZ_QMIG01000001.1"/>
</dbReference>
<dbReference type="EMBL" id="QMIG01000001">
    <property type="protein sequence ID" value="RAW18588.1"/>
    <property type="molecule type" value="Genomic_DNA"/>
</dbReference>
<keyword evidence="2" id="KW-0812">Transmembrane</keyword>
<accession>A0A329R6D9</accession>
<evidence type="ECO:0000313" key="4">
    <source>
        <dbReference type="Proteomes" id="UP000250462"/>
    </source>
</evidence>
<reference evidence="3 4" key="1">
    <citation type="submission" date="2018-06" db="EMBL/GenBank/DDBJ databases">
        <title>Phytoactinopolyspora halophila sp. nov., a novel halophilic actinomycete isolated from a saline soil in China.</title>
        <authorList>
            <person name="Tang S.-K."/>
        </authorList>
    </citation>
    <scope>NUCLEOTIDE SEQUENCE [LARGE SCALE GENOMIC DNA]</scope>
    <source>
        <strain evidence="3 4">YIM 96934</strain>
    </source>
</reference>
<organism evidence="3 4">
    <name type="scientific">Phytoactinopolyspora halophila</name>
    <dbReference type="NCBI Taxonomy" id="1981511"/>
    <lineage>
        <taxon>Bacteria</taxon>
        <taxon>Bacillati</taxon>
        <taxon>Actinomycetota</taxon>
        <taxon>Actinomycetes</taxon>
        <taxon>Jiangellales</taxon>
        <taxon>Jiangellaceae</taxon>
        <taxon>Phytoactinopolyspora</taxon>
    </lineage>
</organism>
<feature type="region of interest" description="Disordered" evidence="1">
    <location>
        <begin position="85"/>
        <end position="124"/>
    </location>
</feature>
<evidence type="ECO:0008006" key="5">
    <source>
        <dbReference type="Google" id="ProtNLM"/>
    </source>
</evidence>
<dbReference type="Proteomes" id="UP000250462">
    <property type="component" value="Unassembled WGS sequence"/>
</dbReference>
<evidence type="ECO:0000256" key="2">
    <source>
        <dbReference type="SAM" id="Phobius"/>
    </source>
</evidence>
<feature type="transmembrane region" description="Helical" evidence="2">
    <location>
        <begin position="39"/>
        <end position="65"/>
    </location>
</feature>
<gene>
    <name evidence="3" type="ORF">DPM12_00390</name>
</gene>
<sequence>MIALSVLLLVLALAVIVVVVIEGGDAVTVEAFGTEVDTTVWAVFVAGVVTGLIMLAGVAVALVGVRRAQARRKEIEYLRQKVAEQEGSGPYAGSEVSGGGPMTSSMLDEKQGKRGRFADLSHGH</sequence>
<comment type="caution">
    <text evidence="3">The sequence shown here is derived from an EMBL/GenBank/DDBJ whole genome shotgun (WGS) entry which is preliminary data.</text>
</comment>
<proteinExistence type="predicted"/>
<evidence type="ECO:0000256" key="1">
    <source>
        <dbReference type="SAM" id="MobiDB-lite"/>
    </source>
</evidence>
<keyword evidence="4" id="KW-1185">Reference proteome</keyword>
<protein>
    <recommendedName>
        <fullName evidence="5">LapA family protein</fullName>
    </recommendedName>
</protein>
<evidence type="ECO:0000313" key="3">
    <source>
        <dbReference type="EMBL" id="RAW18588.1"/>
    </source>
</evidence>